<keyword evidence="2" id="KW-1185">Reference proteome</keyword>
<evidence type="ECO:0000313" key="1">
    <source>
        <dbReference type="EMBL" id="KAJ8674819.1"/>
    </source>
</evidence>
<dbReference type="Proteomes" id="UP001239111">
    <property type="component" value="Chromosome 2"/>
</dbReference>
<protein>
    <submittedName>
        <fullName evidence="1">Uncharacterized protein</fullName>
    </submittedName>
</protein>
<proteinExistence type="predicted"/>
<dbReference type="EMBL" id="CM056742">
    <property type="protein sequence ID" value="KAJ8674819.1"/>
    <property type="molecule type" value="Genomic_DNA"/>
</dbReference>
<organism evidence="1 2">
    <name type="scientific">Eretmocerus hayati</name>
    <dbReference type="NCBI Taxonomy" id="131215"/>
    <lineage>
        <taxon>Eukaryota</taxon>
        <taxon>Metazoa</taxon>
        <taxon>Ecdysozoa</taxon>
        <taxon>Arthropoda</taxon>
        <taxon>Hexapoda</taxon>
        <taxon>Insecta</taxon>
        <taxon>Pterygota</taxon>
        <taxon>Neoptera</taxon>
        <taxon>Endopterygota</taxon>
        <taxon>Hymenoptera</taxon>
        <taxon>Apocrita</taxon>
        <taxon>Proctotrupomorpha</taxon>
        <taxon>Chalcidoidea</taxon>
        <taxon>Aphelinidae</taxon>
        <taxon>Aphelininae</taxon>
        <taxon>Eretmocerus</taxon>
    </lineage>
</organism>
<gene>
    <name evidence="1" type="ORF">QAD02_010605</name>
</gene>
<accession>A0ACC2NUP7</accession>
<name>A0ACC2NUP7_9HYME</name>
<evidence type="ECO:0000313" key="2">
    <source>
        <dbReference type="Proteomes" id="UP001239111"/>
    </source>
</evidence>
<sequence length="1333" mass="149552">MQLFCQNSRWTIGIFKRRSKILGSEDLYEPVKNDKAESLGNRLELLGTPIFLGEFLEYFKSERSTSYERALVCASGISIGTLLTVIAANQVSFLTNNLGSKVRIAICSLIYRKALRLSKAAVGEVTPGKVVNLLANDVGIFELVPCFLHHMWSAPLISLMIASVLIYKDGCSGIIGLVVIFLVVSIQVYTSKLRATYFMQTALKTDERVRFMNEIISGVQAIKMYAWEKPFCELIKLARRVELRIIRKSAYIRGIYMSIQLFTNHLALYCTILSMLLLTNERLTAGRIYVYTAYYNIILEAMSGRFGLGVADIAECGVAAKRLQTFLAYEEFQRIGIKNQTLLEKNMTLALKNDNDVSANSADPAKDKISREKNPRHLQKSIQVPHSAQYIKSQDHNGFNTEESNRLPIELNDVTAQWDSNTRDPTLEGISLKLEEGKLYILVGSVGSGKSSLLSTILGEISLLRGSVKINGEISYADQECWVFGATIQQNILFGKKFEKKRYYNTIKVCALEKDFEQFPCGDQTIVGERGNSLSGGQKARVNLARAVYHEADIYLFDDPVSAVDAHVGKHIFEECIQKYLKGKTRLLATHQIQYLRKADSIIFLEQGKLHQYDNYIDLLTAYPHYKPLVENEEGSDRAEEFCQESLTSQQNPLFDVRDRYTNMSDVGGTNDNGEDKVRREQTYSIEMTSRGTVQGNLLVKYISSGAGCCLFLSMLLLFIVTQCIVSFNDIYISVLITAEPPETLENDDVSNPQLNSTKTSSMKSSMDISYYNDVPPTNLYLYTALVTSILVTTLARSFLFFSVTMRCSQRLHDLMFGSLIRASMHFFNNNPSGVILNRFSKDLGVIDELLPKAILDTTQIILILIGSLIVTCTINPIFLVPICLISIVFFWIRKICLATSTNIKRLESMTRSPVFTHLNTTLSGLATIRASGAQSILQREFDKLQDVHTGSWYMFLAANTAFGFSLDICLAIFTTFVSFSFLIFRENFTDGQVGLAITQVLAMVDKVRWGMRQSVQVTNQLTSVERVLQYTQIPPEEQLRETIPSAGKTKKKTGDEQKNSVVVPTKSWPNHGRIELRSVSMRYADDHPPVLKNLNLSILPSEKVGIVGRTGAGKSSLISALFRLAKVEGVIEIDGINTNNISLDDLRKSISIIPQDPVLFSGTLRRNLDPFDEFSDEYLWTVLEEVELKDAVTATSNGLDHRVIDRGANYSVGQRQLICLARAILRNNRILLLDEATANVDPHTDSLIQRTIRTKFSSCTVLTIAHRLNTIMDSDKVIVMDGGVVVECDHPHVLLQDCSGQFSSLVKESGRVIYEQLCETAREAYLVKYNDR</sequence>
<reference evidence="1" key="1">
    <citation type="submission" date="2023-04" db="EMBL/GenBank/DDBJ databases">
        <title>A chromosome-level genome assembly of the parasitoid wasp Eretmocerus hayati.</title>
        <authorList>
            <person name="Zhong Y."/>
            <person name="Liu S."/>
            <person name="Liu Y."/>
        </authorList>
    </citation>
    <scope>NUCLEOTIDE SEQUENCE</scope>
    <source>
        <strain evidence="1">ZJU_SS_LIU_2023</strain>
    </source>
</reference>
<comment type="caution">
    <text evidence="1">The sequence shown here is derived from an EMBL/GenBank/DDBJ whole genome shotgun (WGS) entry which is preliminary data.</text>
</comment>